<dbReference type="EMBL" id="JAULSW010000002">
    <property type="protein sequence ID" value="KAK3389169.1"/>
    <property type="molecule type" value="Genomic_DNA"/>
</dbReference>
<reference evidence="1" key="2">
    <citation type="submission" date="2023-06" db="EMBL/GenBank/DDBJ databases">
        <authorList>
            <consortium name="Lawrence Berkeley National Laboratory"/>
            <person name="Haridas S."/>
            <person name="Hensen N."/>
            <person name="Bonometti L."/>
            <person name="Westerberg I."/>
            <person name="Brannstrom I.O."/>
            <person name="Guillou S."/>
            <person name="Cros-Aarteil S."/>
            <person name="Calhoun S."/>
            <person name="Kuo A."/>
            <person name="Mondo S."/>
            <person name="Pangilinan J."/>
            <person name="Riley R."/>
            <person name="LaButti K."/>
            <person name="Andreopoulos B."/>
            <person name="Lipzen A."/>
            <person name="Chen C."/>
            <person name="Yanf M."/>
            <person name="Daum C."/>
            <person name="Ng V."/>
            <person name="Clum A."/>
            <person name="Steindorff A."/>
            <person name="Ohm R."/>
            <person name="Martin F."/>
            <person name="Silar P."/>
            <person name="Natvig D."/>
            <person name="Lalanne C."/>
            <person name="Gautier V."/>
            <person name="Ament-velasquez S.L."/>
            <person name="Kruys A."/>
            <person name="Hutchinson M.I."/>
            <person name="Powell A.J."/>
            <person name="Barry K."/>
            <person name="Miller A.N."/>
            <person name="Grigoriev I.V."/>
            <person name="Debuchy R."/>
            <person name="Gladieux P."/>
            <person name="Thoren M.H."/>
            <person name="Johannesson H."/>
        </authorList>
    </citation>
    <scope>NUCLEOTIDE SEQUENCE</scope>
    <source>
        <strain evidence="1">CBS 232.78</strain>
    </source>
</reference>
<proteinExistence type="predicted"/>
<reference evidence="1" key="1">
    <citation type="journal article" date="2023" name="Mol. Phylogenet. Evol.">
        <title>Genome-scale phylogeny and comparative genomics of the fungal order Sordariales.</title>
        <authorList>
            <person name="Hensen N."/>
            <person name="Bonometti L."/>
            <person name="Westerberg I."/>
            <person name="Brannstrom I.O."/>
            <person name="Guillou S."/>
            <person name="Cros-Aarteil S."/>
            <person name="Calhoun S."/>
            <person name="Haridas S."/>
            <person name="Kuo A."/>
            <person name="Mondo S."/>
            <person name="Pangilinan J."/>
            <person name="Riley R."/>
            <person name="LaButti K."/>
            <person name="Andreopoulos B."/>
            <person name="Lipzen A."/>
            <person name="Chen C."/>
            <person name="Yan M."/>
            <person name="Daum C."/>
            <person name="Ng V."/>
            <person name="Clum A."/>
            <person name="Steindorff A."/>
            <person name="Ohm R.A."/>
            <person name="Martin F."/>
            <person name="Silar P."/>
            <person name="Natvig D.O."/>
            <person name="Lalanne C."/>
            <person name="Gautier V."/>
            <person name="Ament-Velasquez S.L."/>
            <person name="Kruys A."/>
            <person name="Hutchinson M.I."/>
            <person name="Powell A.J."/>
            <person name="Barry K."/>
            <person name="Miller A.N."/>
            <person name="Grigoriev I.V."/>
            <person name="Debuchy R."/>
            <person name="Gladieux P."/>
            <person name="Hiltunen Thoren M."/>
            <person name="Johannesson H."/>
        </authorList>
    </citation>
    <scope>NUCLEOTIDE SEQUENCE</scope>
    <source>
        <strain evidence="1">CBS 232.78</strain>
    </source>
</reference>
<accession>A0AAE0U3G0</accession>
<keyword evidence="2" id="KW-1185">Reference proteome</keyword>
<sequence>MDEMIAGLVGLKALYAEFVLGDRPWICDDSRVFKNPANSQKFLFDFASLTEPLEILHLTSVPGENWAVDVPVLHGWVWDRMAELKHLVIELPWLYGRQAELSTDFVIGDLHSSLVSLHLIDFWGVDDDDMPYYPRFVVEKDGSLKFLAEVLRDRIASSRPALKAVRITSPSFVDLPSHRRYEEAMEFVKYFKGKFAETGVEFSVSNTREFHGQWHWSGVDWRDS</sequence>
<comment type="caution">
    <text evidence="1">The sequence shown here is derived from an EMBL/GenBank/DDBJ whole genome shotgun (WGS) entry which is preliminary data.</text>
</comment>
<evidence type="ECO:0000313" key="1">
    <source>
        <dbReference type="EMBL" id="KAK3389169.1"/>
    </source>
</evidence>
<protein>
    <submittedName>
        <fullName evidence="1">Uncharacterized protein</fullName>
    </submittedName>
</protein>
<dbReference type="AlphaFoldDB" id="A0AAE0U3G0"/>
<gene>
    <name evidence="1" type="ORF">B0H63DRAFT_463105</name>
</gene>
<evidence type="ECO:0000313" key="2">
    <source>
        <dbReference type="Proteomes" id="UP001285441"/>
    </source>
</evidence>
<name>A0AAE0U3G0_9PEZI</name>
<dbReference type="Proteomes" id="UP001285441">
    <property type="component" value="Unassembled WGS sequence"/>
</dbReference>
<organism evidence="1 2">
    <name type="scientific">Podospora didyma</name>
    <dbReference type="NCBI Taxonomy" id="330526"/>
    <lineage>
        <taxon>Eukaryota</taxon>
        <taxon>Fungi</taxon>
        <taxon>Dikarya</taxon>
        <taxon>Ascomycota</taxon>
        <taxon>Pezizomycotina</taxon>
        <taxon>Sordariomycetes</taxon>
        <taxon>Sordariomycetidae</taxon>
        <taxon>Sordariales</taxon>
        <taxon>Podosporaceae</taxon>
        <taxon>Podospora</taxon>
    </lineage>
</organism>